<feature type="domain" description="Glycosyl transferase family 1" evidence="1">
    <location>
        <begin position="199"/>
        <end position="291"/>
    </location>
</feature>
<dbReference type="PANTHER" id="PTHR45947">
    <property type="entry name" value="SULFOQUINOVOSYL TRANSFERASE SQD2"/>
    <property type="match status" value="1"/>
</dbReference>
<evidence type="ECO:0000313" key="3">
    <source>
        <dbReference type="Proteomes" id="UP000036932"/>
    </source>
</evidence>
<keyword evidence="3" id="KW-1185">Reference proteome</keyword>
<proteinExistence type="predicted"/>
<name>A0A0M1P6D8_9BACL</name>
<sequence length="320" mass="37060">MGRHLLIYDVDWWILGKDAKVIRQHHPALDLMSIRELDRYLELHSSEDINQAYDRIGAMCLGIAAYCIFKHIRIDASAAVSYYYFSQNYETFREWINDELIPDPEFLRLVIPRIGVIGAINERLSQMLRQIAPEANVKYIGHFVDHQVFRPSAVLRRESTPFVVGWAGDPAKRSKNYATLYKHIRDHFRDDERIRFIETTGAYPHEEMPQFYHQLDLLLVTSANEGSAATALEAYACGVPVLSTHVGNVKAASHPDAHGLILDSDNPADFINVIHQWMGQQCKLSDIGQQCRRHIEAFWTIEQVIEDWLTVLFQWEKERR</sequence>
<comment type="caution">
    <text evidence="2">The sequence shown here is derived from an EMBL/GenBank/DDBJ whole genome shotgun (WGS) entry which is preliminary data.</text>
</comment>
<accession>A0A0M1P6D8</accession>
<evidence type="ECO:0000259" key="1">
    <source>
        <dbReference type="Pfam" id="PF00534"/>
    </source>
</evidence>
<dbReference type="CDD" id="cd03801">
    <property type="entry name" value="GT4_PimA-like"/>
    <property type="match status" value="1"/>
</dbReference>
<dbReference type="InterPro" id="IPR001296">
    <property type="entry name" value="Glyco_trans_1"/>
</dbReference>
<dbReference type="Pfam" id="PF00534">
    <property type="entry name" value="Glycos_transf_1"/>
    <property type="match status" value="1"/>
</dbReference>
<dbReference type="RefSeq" id="WP_054402650.1">
    <property type="nucleotide sequence ID" value="NZ_LIUT01000001.1"/>
</dbReference>
<gene>
    <name evidence="2" type="ORF">AM231_11050</name>
</gene>
<dbReference type="EMBL" id="LIUT01000001">
    <property type="protein sequence ID" value="KOR89614.1"/>
    <property type="molecule type" value="Genomic_DNA"/>
</dbReference>
<dbReference type="GO" id="GO:0016757">
    <property type="term" value="F:glycosyltransferase activity"/>
    <property type="evidence" value="ECO:0007669"/>
    <property type="project" value="InterPro"/>
</dbReference>
<dbReference type="InterPro" id="IPR050194">
    <property type="entry name" value="Glycosyltransferase_grp1"/>
</dbReference>
<reference evidence="3" key="1">
    <citation type="submission" date="2015-08" db="EMBL/GenBank/DDBJ databases">
        <title>Genome sequencing project for genomic taxonomy and phylogenomics of Bacillus-like bacteria.</title>
        <authorList>
            <person name="Liu B."/>
            <person name="Wang J."/>
            <person name="Zhu Y."/>
            <person name="Liu G."/>
            <person name="Chen Q."/>
            <person name="Chen Z."/>
            <person name="Lan J."/>
            <person name="Che J."/>
            <person name="Ge C."/>
            <person name="Shi H."/>
            <person name="Pan Z."/>
            <person name="Liu X."/>
        </authorList>
    </citation>
    <scope>NUCLEOTIDE SEQUENCE [LARGE SCALE GENOMIC DNA]</scope>
    <source>
        <strain evidence="3">FJAT-22460</strain>
    </source>
</reference>
<protein>
    <submittedName>
        <fullName evidence="2">Glycosyl transferase family 1</fullName>
    </submittedName>
</protein>
<organism evidence="2 3">
    <name type="scientific">Paenibacillus solani</name>
    <dbReference type="NCBI Taxonomy" id="1705565"/>
    <lineage>
        <taxon>Bacteria</taxon>
        <taxon>Bacillati</taxon>
        <taxon>Bacillota</taxon>
        <taxon>Bacilli</taxon>
        <taxon>Bacillales</taxon>
        <taxon>Paenibacillaceae</taxon>
        <taxon>Paenibacillus</taxon>
    </lineage>
</organism>
<dbReference type="OrthoDB" id="9795068at2"/>
<dbReference type="PATRIC" id="fig|1705565.3.peg.4207"/>
<dbReference type="PANTHER" id="PTHR45947:SF3">
    <property type="entry name" value="SULFOQUINOVOSYL TRANSFERASE SQD2"/>
    <property type="match status" value="1"/>
</dbReference>
<keyword evidence="2" id="KW-0808">Transferase</keyword>
<dbReference type="Proteomes" id="UP000036932">
    <property type="component" value="Unassembled WGS sequence"/>
</dbReference>
<dbReference type="SUPFAM" id="SSF53756">
    <property type="entry name" value="UDP-Glycosyltransferase/glycogen phosphorylase"/>
    <property type="match status" value="1"/>
</dbReference>
<dbReference type="Gene3D" id="3.40.50.2000">
    <property type="entry name" value="Glycogen Phosphorylase B"/>
    <property type="match status" value="1"/>
</dbReference>
<dbReference type="AlphaFoldDB" id="A0A0M1P6D8"/>
<evidence type="ECO:0000313" key="2">
    <source>
        <dbReference type="EMBL" id="KOR89614.1"/>
    </source>
</evidence>